<dbReference type="OrthoDB" id="4062651at2759"/>
<dbReference type="STRING" id="29655.A0A0K9PDB9"/>
<dbReference type="SUPFAM" id="SSF56112">
    <property type="entry name" value="Protein kinase-like (PK-like)"/>
    <property type="match status" value="1"/>
</dbReference>
<dbReference type="Gene3D" id="1.10.510.10">
    <property type="entry name" value="Transferase(Phosphotransferase) domain 1"/>
    <property type="match status" value="1"/>
</dbReference>
<evidence type="ECO:0000313" key="9">
    <source>
        <dbReference type="EMBL" id="KMZ66200.1"/>
    </source>
</evidence>
<dbReference type="SMART" id="SM00220">
    <property type="entry name" value="S_TKc"/>
    <property type="match status" value="1"/>
</dbReference>
<keyword evidence="3" id="KW-0418">Kinase</keyword>
<feature type="region of interest" description="Disordered" evidence="7">
    <location>
        <begin position="1"/>
        <end position="26"/>
    </location>
</feature>
<evidence type="ECO:0000256" key="7">
    <source>
        <dbReference type="SAM" id="MobiDB-lite"/>
    </source>
</evidence>
<dbReference type="PROSITE" id="PS00108">
    <property type="entry name" value="PROTEIN_KINASE_ST"/>
    <property type="match status" value="1"/>
</dbReference>
<accession>A0A0K9PDB9</accession>
<comment type="caution">
    <text evidence="9">The sequence shown here is derived from an EMBL/GenBank/DDBJ whole genome shotgun (WGS) entry which is preliminary data.</text>
</comment>
<feature type="compositionally biased region" description="Low complexity" evidence="7">
    <location>
        <begin position="17"/>
        <end position="26"/>
    </location>
</feature>
<evidence type="ECO:0000256" key="2">
    <source>
        <dbReference type="ARBA" id="ARBA00022741"/>
    </source>
</evidence>
<evidence type="ECO:0000259" key="8">
    <source>
        <dbReference type="PROSITE" id="PS50011"/>
    </source>
</evidence>
<dbReference type="PROSITE" id="PS00107">
    <property type="entry name" value="PROTEIN_KINASE_ATP"/>
    <property type="match status" value="1"/>
</dbReference>
<evidence type="ECO:0000313" key="10">
    <source>
        <dbReference type="Proteomes" id="UP000036987"/>
    </source>
</evidence>
<dbReference type="EMBL" id="LFYR01000981">
    <property type="protein sequence ID" value="KMZ66200.1"/>
    <property type="molecule type" value="Genomic_DNA"/>
</dbReference>
<dbReference type="PANTHER" id="PTHR47989">
    <property type="entry name" value="OS01G0750732 PROTEIN"/>
    <property type="match status" value="1"/>
</dbReference>
<dbReference type="Gene3D" id="3.30.200.20">
    <property type="entry name" value="Phosphorylase Kinase, domain 1"/>
    <property type="match status" value="1"/>
</dbReference>
<dbReference type="PROSITE" id="PS50011">
    <property type="entry name" value="PROTEIN_KINASE_DOM"/>
    <property type="match status" value="1"/>
</dbReference>
<keyword evidence="4 5" id="KW-0067">ATP-binding</keyword>
<dbReference type="Pfam" id="PF00069">
    <property type="entry name" value="Pkinase"/>
    <property type="match status" value="1"/>
</dbReference>
<dbReference type="GO" id="GO:0005524">
    <property type="term" value="F:ATP binding"/>
    <property type="evidence" value="ECO:0007669"/>
    <property type="project" value="UniProtKB-UniRule"/>
</dbReference>
<gene>
    <name evidence="9" type="ORF">ZOSMA_2G02100</name>
</gene>
<dbReference type="InterPro" id="IPR017441">
    <property type="entry name" value="Protein_kinase_ATP_BS"/>
</dbReference>
<name>A0A0K9PDB9_ZOSMR</name>
<evidence type="ECO:0000256" key="5">
    <source>
        <dbReference type="PROSITE-ProRule" id="PRU10141"/>
    </source>
</evidence>
<organism evidence="9 10">
    <name type="scientific">Zostera marina</name>
    <name type="common">Eelgrass</name>
    <dbReference type="NCBI Taxonomy" id="29655"/>
    <lineage>
        <taxon>Eukaryota</taxon>
        <taxon>Viridiplantae</taxon>
        <taxon>Streptophyta</taxon>
        <taxon>Embryophyta</taxon>
        <taxon>Tracheophyta</taxon>
        <taxon>Spermatophyta</taxon>
        <taxon>Magnoliopsida</taxon>
        <taxon>Liliopsida</taxon>
        <taxon>Zosteraceae</taxon>
        <taxon>Zostera</taxon>
    </lineage>
</organism>
<reference evidence="10" key="1">
    <citation type="journal article" date="2016" name="Nature">
        <title>The genome of the seagrass Zostera marina reveals angiosperm adaptation to the sea.</title>
        <authorList>
            <person name="Olsen J.L."/>
            <person name="Rouze P."/>
            <person name="Verhelst B."/>
            <person name="Lin Y.-C."/>
            <person name="Bayer T."/>
            <person name="Collen J."/>
            <person name="Dattolo E."/>
            <person name="De Paoli E."/>
            <person name="Dittami S."/>
            <person name="Maumus F."/>
            <person name="Michel G."/>
            <person name="Kersting A."/>
            <person name="Lauritano C."/>
            <person name="Lohaus R."/>
            <person name="Toepel M."/>
            <person name="Tonon T."/>
            <person name="Vanneste K."/>
            <person name="Amirebrahimi M."/>
            <person name="Brakel J."/>
            <person name="Bostroem C."/>
            <person name="Chovatia M."/>
            <person name="Grimwood J."/>
            <person name="Jenkins J.W."/>
            <person name="Jueterbock A."/>
            <person name="Mraz A."/>
            <person name="Stam W.T."/>
            <person name="Tice H."/>
            <person name="Bornberg-Bauer E."/>
            <person name="Green P.J."/>
            <person name="Pearson G.A."/>
            <person name="Procaccini G."/>
            <person name="Duarte C.M."/>
            <person name="Schmutz J."/>
            <person name="Reusch T.B.H."/>
            <person name="Van de Peer Y."/>
        </authorList>
    </citation>
    <scope>NUCLEOTIDE SEQUENCE [LARGE SCALE GENOMIC DNA]</scope>
    <source>
        <strain evidence="10">cv. Finnish</strain>
    </source>
</reference>
<keyword evidence="2 5" id="KW-0547">Nucleotide-binding</keyword>
<feature type="region of interest" description="Disordered" evidence="7">
    <location>
        <begin position="47"/>
        <end position="66"/>
    </location>
</feature>
<dbReference type="GO" id="GO:0004674">
    <property type="term" value="F:protein serine/threonine kinase activity"/>
    <property type="evidence" value="ECO:0007669"/>
    <property type="project" value="UniProtKB-KW"/>
</dbReference>
<feature type="domain" description="Protein kinase" evidence="8">
    <location>
        <begin position="109"/>
        <end position="378"/>
    </location>
</feature>
<dbReference type="GO" id="GO:0004672">
    <property type="term" value="F:protein kinase activity"/>
    <property type="evidence" value="ECO:0000318"/>
    <property type="project" value="GO_Central"/>
</dbReference>
<dbReference type="AlphaFoldDB" id="A0A0K9PDB9"/>
<comment type="similarity">
    <text evidence="6">Belongs to the protein kinase superfamily.</text>
</comment>
<dbReference type="InterPro" id="IPR008271">
    <property type="entry name" value="Ser/Thr_kinase_AS"/>
</dbReference>
<evidence type="ECO:0000256" key="4">
    <source>
        <dbReference type="ARBA" id="ARBA00022840"/>
    </source>
</evidence>
<dbReference type="OMA" id="CVEVLWN"/>
<keyword evidence="10" id="KW-1185">Reference proteome</keyword>
<evidence type="ECO:0000256" key="1">
    <source>
        <dbReference type="ARBA" id="ARBA00022679"/>
    </source>
</evidence>
<feature type="compositionally biased region" description="Low complexity" evidence="7">
    <location>
        <begin position="55"/>
        <end position="66"/>
    </location>
</feature>
<dbReference type="InterPro" id="IPR000719">
    <property type="entry name" value="Prot_kinase_dom"/>
</dbReference>
<keyword evidence="6" id="KW-0723">Serine/threonine-protein kinase</keyword>
<dbReference type="FunFam" id="1.10.510.10:FF:000876">
    <property type="entry name" value="Receptor-like protein kinase FERONIA"/>
    <property type="match status" value="1"/>
</dbReference>
<sequence>MAESPYLTPPQSHDESASSSSTTSTTAPNKILTKFFSLCFSGETTSPRGISDFPKSNSFPSEISSSSSLNSEKKVVNVRGYGSSKSSEQTPPGGMTFTMAQIKKATKNFSPSNRIGQGAFGMVYKGKLNNGTVVAIKRAKKDDKGPNLAFDNEVSTLERIDHLNLVKFLGFLDHDNEQLIIVEYISNGTLREHLDCVYGKPLDFASRLDIAIDVAHAITYLHMYADQPIIHRDIKAANILLTDNLRAKVADFGFARLTSNDAEVTHVVTEIKGTVGYLDPEYLITNQLTVKSDVYSFGILLVELVSGRYPIHERRQTSKWAIKHFTEGNSSMVLDPKISQSPSINFALEKILKLASKCLCNTKQGRPTMKQCAQYLWTIRKDSKAMVSKDQNNVSGLSSK</sequence>
<proteinExistence type="inferred from homology"/>
<dbReference type="PANTHER" id="PTHR47989:SF71">
    <property type="entry name" value="PROTEIN KINASE DOMAIN-CONTAINING PROTEIN"/>
    <property type="match status" value="1"/>
</dbReference>
<feature type="binding site" evidence="5">
    <location>
        <position position="141"/>
    </location>
    <ligand>
        <name>ATP</name>
        <dbReference type="ChEBI" id="CHEBI:30616"/>
    </ligand>
</feature>
<dbReference type="InterPro" id="IPR011009">
    <property type="entry name" value="Kinase-like_dom_sf"/>
</dbReference>
<evidence type="ECO:0000256" key="3">
    <source>
        <dbReference type="ARBA" id="ARBA00022777"/>
    </source>
</evidence>
<keyword evidence="1" id="KW-0808">Transferase</keyword>
<protein>
    <recommendedName>
        <fullName evidence="8">Protein kinase domain-containing protein</fullName>
    </recommendedName>
</protein>
<evidence type="ECO:0000256" key="6">
    <source>
        <dbReference type="RuleBase" id="RU000304"/>
    </source>
</evidence>
<dbReference type="Proteomes" id="UP000036987">
    <property type="component" value="Unassembled WGS sequence"/>
</dbReference>